<keyword evidence="3" id="KW-1185">Reference proteome</keyword>
<comment type="caution">
    <text evidence="2">The sequence shown here is derived from an EMBL/GenBank/DDBJ whole genome shotgun (WGS) entry which is preliminary data.</text>
</comment>
<dbReference type="Proteomes" id="UP000053558">
    <property type="component" value="Unassembled WGS sequence"/>
</dbReference>
<organism evidence="2 3">
    <name type="scientific">Coniophora puteana (strain RWD-64-598)</name>
    <name type="common">Brown rot fungus</name>
    <dbReference type="NCBI Taxonomy" id="741705"/>
    <lineage>
        <taxon>Eukaryota</taxon>
        <taxon>Fungi</taxon>
        <taxon>Dikarya</taxon>
        <taxon>Basidiomycota</taxon>
        <taxon>Agaricomycotina</taxon>
        <taxon>Agaricomycetes</taxon>
        <taxon>Agaricomycetidae</taxon>
        <taxon>Boletales</taxon>
        <taxon>Coniophorineae</taxon>
        <taxon>Coniophoraceae</taxon>
        <taxon>Coniophora</taxon>
    </lineage>
</organism>
<dbReference type="GeneID" id="19202318"/>
<evidence type="ECO:0000256" key="1">
    <source>
        <dbReference type="SAM" id="MobiDB-lite"/>
    </source>
</evidence>
<feature type="region of interest" description="Disordered" evidence="1">
    <location>
        <begin position="173"/>
        <end position="226"/>
    </location>
</feature>
<feature type="region of interest" description="Disordered" evidence="1">
    <location>
        <begin position="80"/>
        <end position="158"/>
    </location>
</feature>
<feature type="compositionally biased region" description="Polar residues" evidence="1">
    <location>
        <begin position="405"/>
        <end position="418"/>
    </location>
</feature>
<proteinExistence type="predicted"/>
<gene>
    <name evidence="2" type="ORF">CONPUDRAFT_147360</name>
</gene>
<dbReference type="AlphaFoldDB" id="A0A5M3M8Y5"/>
<feature type="compositionally biased region" description="Low complexity" evidence="1">
    <location>
        <begin position="194"/>
        <end position="216"/>
    </location>
</feature>
<feature type="region of interest" description="Disordered" evidence="1">
    <location>
        <begin position="346"/>
        <end position="458"/>
    </location>
</feature>
<sequence>MSQPYTPVSDTLSTVEWDLLADASMPPPTDVFAAFADASMPPSAIFSTSQLDFEEWYEQDLGLNSSSFLIDPIQPNPSMSLNDAHLPALPTPSRDCGPVDDMPPTLSSNNSTQTSPSIYGTPLSTAPSSNTQYLTPSPPSRCEEPARSHPPAAPAGVISNSQALPDVVLSEPRAENAVSYPSKPRSSDTPHTQLSLNAASNSLGSSYSTSESSAGYRPIRPKNPISTHCSGANADFEGARRMNAQERVKPLLNAYPTGRAGESTPMPEPEGMDRIDFRNLELIPEWANNVGVPESVNNRRCYGVWVHQVLKDLKPPPLRFDDDLEWHLEMLRRRCFKLLADYDPATFGKDGTRNKTRGQDVLVSVDQPVKEDETTCSESSSGPINPSPHQAQVSSLPNKDPPDAQTESTSHDPFQNPGQFAVYRHATGTAKGKRKASPQSTSTRANARAKRSRPNDNDTLFVHYSEESTTKQKKTSSASTTSHVVADVQPAVSSAGHSPSAAAAGWVYPQPSMASGNWRWDGGRRQGHTTEPRTMPHHPINSAHPTPPSGYHRHSQYPPSTYGPSRPTSFAPTSIMASEAPTPTYPGPGTHFYHPVPTPHHVHPYPTAHRGHPAPMMSGYGHYLPNSTIPAGQDHVEQLHGLMY</sequence>
<name>A0A5M3M8Y5_CONPW</name>
<feature type="region of interest" description="Disordered" evidence="1">
    <location>
        <begin position="517"/>
        <end position="598"/>
    </location>
</feature>
<dbReference type="RefSeq" id="XP_007774664.1">
    <property type="nucleotide sequence ID" value="XM_007776474.1"/>
</dbReference>
<dbReference type="KEGG" id="cput:CONPUDRAFT_147360"/>
<dbReference type="EMBL" id="JH711589">
    <property type="protein sequence ID" value="EIW75250.1"/>
    <property type="molecule type" value="Genomic_DNA"/>
</dbReference>
<feature type="compositionally biased region" description="Polar residues" evidence="1">
    <location>
        <begin position="105"/>
        <end position="135"/>
    </location>
</feature>
<evidence type="ECO:0000313" key="2">
    <source>
        <dbReference type="EMBL" id="EIW75250.1"/>
    </source>
</evidence>
<accession>A0A5M3M8Y5</accession>
<feature type="compositionally biased region" description="Polar residues" evidence="1">
    <location>
        <begin position="557"/>
        <end position="576"/>
    </location>
</feature>
<evidence type="ECO:0000313" key="3">
    <source>
        <dbReference type="Proteomes" id="UP000053558"/>
    </source>
</evidence>
<feature type="compositionally biased region" description="Polar residues" evidence="1">
    <location>
        <begin position="376"/>
        <end position="397"/>
    </location>
</feature>
<reference evidence="3" key="1">
    <citation type="journal article" date="2012" name="Science">
        <title>The Paleozoic origin of enzymatic lignin decomposition reconstructed from 31 fungal genomes.</title>
        <authorList>
            <person name="Floudas D."/>
            <person name="Binder M."/>
            <person name="Riley R."/>
            <person name="Barry K."/>
            <person name="Blanchette R.A."/>
            <person name="Henrissat B."/>
            <person name="Martinez A.T."/>
            <person name="Otillar R."/>
            <person name="Spatafora J.W."/>
            <person name="Yadav J.S."/>
            <person name="Aerts A."/>
            <person name="Benoit I."/>
            <person name="Boyd A."/>
            <person name="Carlson A."/>
            <person name="Copeland A."/>
            <person name="Coutinho P.M."/>
            <person name="de Vries R.P."/>
            <person name="Ferreira P."/>
            <person name="Findley K."/>
            <person name="Foster B."/>
            <person name="Gaskell J."/>
            <person name="Glotzer D."/>
            <person name="Gorecki P."/>
            <person name="Heitman J."/>
            <person name="Hesse C."/>
            <person name="Hori C."/>
            <person name="Igarashi K."/>
            <person name="Jurgens J.A."/>
            <person name="Kallen N."/>
            <person name="Kersten P."/>
            <person name="Kohler A."/>
            <person name="Kuees U."/>
            <person name="Kumar T.K.A."/>
            <person name="Kuo A."/>
            <person name="LaButti K."/>
            <person name="Larrondo L.F."/>
            <person name="Lindquist E."/>
            <person name="Ling A."/>
            <person name="Lombard V."/>
            <person name="Lucas S."/>
            <person name="Lundell T."/>
            <person name="Martin R."/>
            <person name="McLaughlin D.J."/>
            <person name="Morgenstern I."/>
            <person name="Morin E."/>
            <person name="Murat C."/>
            <person name="Nagy L.G."/>
            <person name="Nolan M."/>
            <person name="Ohm R.A."/>
            <person name="Patyshakuliyeva A."/>
            <person name="Rokas A."/>
            <person name="Ruiz-Duenas F.J."/>
            <person name="Sabat G."/>
            <person name="Salamov A."/>
            <person name="Samejima M."/>
            <person name="Schmutz J."/>
            <person name="Slot J.C."/>
            <person name="St John F."/>
            <person name="Stenlid J."/>
            <person name="Sun H."/>
            <person name="Sun S."/>
            <person name="Syed K."/>
            <person name="Tsang A."/>
            <person name="Wiebenga A."/>
            <person name="Young D."/>
            <person name="Pisabarro A."/>
            <person name="Eastwood D.C."/>
            <person name="Martin F."/>
            <person name="Cullen D."/>
            <person name="Grigoriev I.V."/>
            <person name="Hibbett D.S."/>
        </authorList>
    </citation>
    <scope>NUCLEOTIDE SEQUENCE [LARGE SCALE GENOMIC DNA]</scope>
    <source>
        <strain evidence="3">RWD-64-598 SS2</strain>
    </source>
</reference>
<protein>
    <submittedName>
        <fullName evidence="2">Uncharacterized protein</fullName>
    </submittedName>
</protein>
<feature type="compositionally biased region" description="Basic and acidic residues" evidence="1">
    <location>
        <begin position="521"/>
        <end position="531"/>
    </location>
</feature>